<dbReference type="STRING" id="332977.SAMN05421740_10429"/>
<dbReference type="RefSeq" id="WP_090605508.1">
    <property type="nucleotide sequence ID" value="NZ_FNZR01000004.1"/>
</dbReference>
<dbReference type="GO" id="GO:0003677">
    <property type="term" value="F:DNA binding"/>
    <property type="evidence" value="ECO:0007669"/>
    <property type="project" value="UniProtKB-KW"/>
</dbReference>
<dbReference type="EMBL" id="FNZR01000004">
    <property type="protein sequence ID" value="SEL24264.1"/>
    <property type="molecule type" value="Genomic_DNA"/>
</dbReference>
<dbReference type="PROSITE" id="PS50043">
    <property type="entry name" value="HTH_LUXR_2"/>
    <property type="match status" value="1"/>
</dbReference>
<dbReference type="Gene3D" id="3.30.450.20">
    <property type="entry name" value="PAS domain"/>
    <property type="match status" value="1"/>
</dbReference>
<sequence length="265" mass="30249">MAKKRKQPTWLEYTGSIGKRNYHLSGDTLAEATRILKPIGAFASHFMPAIYLLDYTTGTYLSVTQNSEVIFGIHPDEFLEGGLACTIPRYRPDHLMLLNEEIFPDRVSFIRNIPPAQHANYIFTYSLQFKTSEGFTPLVQRSCFLQSDENGTPLLSLGMIIRMSGINNDERVVQTVEYVDPSILKAPELISTKNYYTRPLPELFSRREREVLLWMAEGLTSKEIADKLFVSEHTIINHRRHMQEKCNVSNSTALVSFALRKGIIT</sequence>
<protein>
    <submittedName>
        <fullName evidence="5">Regulatory protein, luxR family</fullName>
    </submittedName>
</protein>
<feature type="domain" description="HTH luxR-type" evidence="4">
    <location>
        <begin position="197"/>
        <end position="262"/>
    </location>
</feature>
<keyword evidence="3" id="KW-0804">Transcription</keyword>
<dbReference type="PROSITE" id="PS00622">
    <property type="entry name" value="HTH_LUXR_1"/>
    <property type="match status" value="1"/>
</dbReference>
<dbReference type="Proteomes" id="UP000198916">
    <property type="component" value="Unassembled WGS sequence"/>
</dbReference>
<dbReference type="InterPro" id="IPR000792">
    <property type="entry name" value="Tscrpt_reg_LuxR_C"/>
</dbReference>
<dbReference type="PRINTS" id="PR00038">
    <property type="entry name" value="HTHLUXR"/>
</dbReference>
<evidence type="ECO:0000256" key="2">
    <source>
        <dbReference type="ARBA" id="ARBA00023125"/>
    </source>
</evidence>
<dbReference type="Gene3D" id="1.10.10.10">
    <property type="entry name" value="Winged helix-like DNA-binding domain superfamily/Winged helix DNA-binding domain"/>
    <property type="match status" value="1"/>
</dbReference>
<keyword evidence="1" id="KW-0805">Transcription regulation</keyword>
<dbReference type="Pfam" id="PF00196">
    <property type="entry name" value="GerE"/>
    <property type="match status" value="1"/>
</dbReference>
<evidence type="ECO:0000313" key="6">
    <source>
        <dbReference type="Proteomes" id="UP000198916"/>
    </source>
</evidence>
<dbReference type="AlphaFoldDB" id="A0A1H7NLJ4"/>
<keyword evidence="2" id="KW-0238">DNA-binding</keyword>
<evidence type="ECO:0000313" key="5">
    <source>
        <dbReference type="EMBL" id="SEL24264.1"/>
    </source>
</evidence>
<evidence type="ECO:0000259" key="4">
    <source>
        <dbReference type="PROSITE" id="PS50043"/>
    </source>
</evidence>
<dbReference type="InterPro" id="IPR036388">
    <property type="entry name" value="WH-like_DNA-bd_sf"/>
</dbReference>
<dbReference type="PANTHER" id="PTHR44688:SF16">
    <property type="entry name" value="DNA-BINDING TRANSCRIPTIONAL ACTIVATOR DEVR_DOSR"/>
    <property type="match status" value="1"/>
</dbReference>
<evidence type="ECO:0000256" key="3">
    <source>
        <dbReference type="ARBA" id="ARBA00023163"/>
    </source>
</evidence>
<dbReference type="CDD" id="cd06170">
    <property type="entry name" value="LuxR_C_like"/>
    <property type="match status" value="1"/>
</dbReference>
<gene>
    <name evidence="5" type="ORF">SAMN05421740_10429</name>
</gene>
<dbReference type="GO" id="GO:0006355">
    <property type="term" value="P:regulation of DNA-templated transcription"/>
    <property type="evidence" value="ECO:0007669"/>
    <property type="project" value="InterPro"/>
</dbReference>
<keyword evidence="6" id="KW-1185">Reference proteome</keyword>
<dbReference type="SUPFAM" id="SSF46894">
    <property type="entry name" value="C-terminal effector domain of the bipartite response regulators"/>
    <property type="match status" value="1"/>
</dbReference>
<reference evidence="6" key="1">
    <citation type="submission" date="2016-10" db="EMBL/GenBank/DDBJ databases">
        <authorList>
            <person name="Varghese N."/>
            <person name="Submissions S."/>
        </authorList>
    </citation>
    <scope>NUCLEOTIDE SEQUENCE [LARGE SCALE GENOMIC DNA]</scope>
    <source>
        <strain evidence="6">Jip14</strain>
    </source>
</reference>
<name>A0A1H7NLJ4_9SPHI</name>
<evidence type="ECO:0000256" key="1">
    <source>
        <dbReference type="ARBA" id="ARBA00023015"/>
    </source>
</evidence>
<dbReference type="PANTHER" id="PTHR44688">
    <property type="entry name" value="DNA-BINDING TRANSCRIPTIONAL ACTIVATOR DEVR_DOSR"/>
    <property type="match status" value="1"/>
</dbReference>
<dbReference type="SMART" id="SM00421">
    <property type="entry name" value="HTH_LUXR"/>
    <property type="match status" value="1"/>
</dbReference>
<dbReference type="InterPro" id="IPR016032">
    <property type="entry name" value="Sig_transdc_resp-reg_C-effctor"/>
</dbReference>
<proteinExistence type="predicted"/>
<organism evidence="5 6">
    <name type="scientific">Parapedobacter koreensis</name>
    <dbReference type="NCBI Taxonomy" id="332977"/>
    <lineage>
        <taxon>Bacteria</taxon>
        <taxon>Pseudomonadati</taxon>
        <taxon>Bacteroidota</taxon>
        <taxon>Sphingobacteriia</taxon>
        <taxon>Sphingobacteriales</taxon>
        <taxon>Sphingobacteriaceae</taxon>
        <taxon>Parapedobacter</taxon>
    </lineage>
</organism>
<accession>A0A1H7NLJ4</accession>